<reference evidence="2" key="1">
    <citation type="submission" date="2021-04" db="EMBL/GenBank/DDBJ databases">
        <title>Genome based classification of Actinospica acidithermotolerans sp. nov., an actinobacterium isolated from an Indonesian hot spring.</title>
        <authorList>
            <person name="Kusuma A.B."/>
            <person name="Putra K.E."/>
            <person name="Nafisah S."/>
            <person name="Loh J."/>
            <person name="Nouioui I."/>
            <person name="Goodfellow M."/>
        </authorList>
    </citation>
    <scope>NUCLEOTIDE SEQUENCE</scope>
    <source>
        <strain evidence="2">CSCA 57</strain>
    </source>
</reference>
<gene>
    <name evidence="2" type="ORF">KDL01_15920</name>
</gene>
<proteinExistence type="predicted"/>
<organism evidence="2 3">
    <name type="scientific">Actinospica durhamensis</name>
    <dbReference type="NCBI Taxonomy" id="1508375"/>
    <lineage>
        <taxon>Bacteria</taxon>
        <taxon>Bacillati</taxon>
        <taxon>Actinomycetota</taxon>
        <taxon>Actinomycetes</taxon>
        <taxon>Catenulisporales</taxon>
        <taxon>Actinospicaceae</taxon>
        <taxon>Actinospica</taxon>
    </lineage>
</organism>
<comment type="caution">
    <text evidence="2">The sequence shown here is derived from an EMBL/GenBank/DDBJ whole genome shotgun (WGS) entry which is preliminary data.</text>
</comment>
<feature type="region of interest" description="Disordered" evidence="1">
    <location>
        <begin position="1025"/>
        <end position="1070"/>
    </location>
</feature>
<protein>
    <recommendedName>
        <fullName evidence="4">Tetratricopeptide repeat protein</fullName>
    </recommendedName>
</protein>
<feature type="compositionally biased region" description="Basic and acidic residues" evidence="1">
    <location>
        <begin position="890"/>
        <end position="906"/>
    </location>
</feature>
<evidence type="ECO:0000256" key="1">
    <source>
        <dbReference type="SAM" id="MobiDB-lite"/>
    </source>
</evidence>
<sequence>MAMDAAGIAAAFEELDHLPYGRERIEGHLRLSAEAEAGEDYSLQCKLLIWISDDYMETDDKPRMIEFFDRAWALYREHAEAIEPHVRYNLRTTFSPTITALDLDPEVPAQEVLRRLEEMDAFYRDGGYSMRIPYRTRYWFHRRRGENELAAKFVELLADEPGDAGAHCDAMGPMVAAQWYQGPAKNRARAAELWQRILELPDQNCAEDHRAQALAELAFLSLVLGRPALARGCHRAGYPLIRRVRGEWRALDLHMIYANRVRDVAGFLRIVHDHAELLDAPLDDDVAWYHGRVLQFLHLLCLRGHAELPITLPDRSETTADRLRERLDAGLAAHAAGCADEAERERYTERLTSWREETLHKVDLPAEEEDDEFWESGLAPVPSPWAAPPDLEDLPRGWTAQDALLAEARVLAYLDHPHLNGAWARVAALGTPRSLPDRARLTGYRAAVLMRESDFASARTLELEKAGIYEQCDRPGDALVSRLIAALSAYLTGDQQTALAERDEILARARTWHAAGRLTDGDLMLLLVNDFRLDSIIEIKALAAGPDHMIENPTTNEKFTAVKDLYLSTELYASPWADMLGAWAFLRQNLGLLYGRFGLAPAFVAETADRVDFWYAKARDAYRDALQFPQQADAELKRGQNLLTHGRFAKAEAAAVEAARLNAGVDPDLTGPIALLRAEAIARQVRDGSRDEDLLEAAREAAVLAGGEGSEEAAYARILVADVHRRAERHERALEMYADAVEQIGDGWGQLSARSHLRRATAGQVVSLRRTGAPERAGELLKGLFARLPDWNKVTIGWIHFDAGEAFAALGEPDQATADYTWAARLAEKDDEIDPRACALEQLAALTVARDPKAALALVDDAAAWIGKITEAELAGRREAAARKAAAAAERGEVPEPAEPPKPDPRKLARLAEARASKVRLLIDPDPVADDVLGELLPGAYREAAEATDTLAELLREAHAANAEDPWREELMAKLEAGLGWVATVQAGLGDKASAAARFAAMAELAEACDLPGYATTARENAEAMAQGAGGSAGGGEAPGTAAEASGPAAVEAVAAERSGVRAQSAVPVN</sequence>
<dbReference type="EMBL" id="JAGSOG010000069">
    <property type="protein sequence ID" value="MBR7834763.1"/>
    <property type="molecule type" value="Genomic_DNA"/>
</dbReference>
<evidence type="ECO:0008006" key="4">
    <source>
        <dbReference type="Google" id="ProtNLM"/>
    </source>
</evidence>
<dbReference type="Proteomes" id="UP000675781">
    <property type="component" value="Unassembled WGS sequence"/>
</dbReference>
<dbReference type="Gene3D" id="1.25.40.10">
    <property type="entry name" value="Tetratricopeptide repeat domain"/>
    <property type="match status" value="1"/>
</dbReference>
<feature type="compositionally biased region" description="Gly residues" evidence="1">
    <location>
        <begin position="1028"/>
        <end position="1038"/>
    </location>
</feature>
<accession>A0A941ISC5</accession>
<dbReference type="AlphaFoldDB" id="A0A941ISC5"/>
<evidence type="ECO:0000313" key="3">
    <source>
        <dbReference type="Proteomes" id="UP000675781"/>
    </source>
</evidence>
<dbReference type="SUPFAM" id="SSF48452">
    <property type="entry name" value="TPR-like"/>
    <property type="match status" value="1"/>
</dbReference>
<dbReference type="InterPro" id="IPR011990">
    <property type="entry name" value="TPR-like_helical_dom_sf"/>
</dbReference>
<feature type="compositionally biased region" description="Low complexity" evidence="1">
    <location>
        <begin position="1039"/>
        <end position="1063"/>
    </location>
</feature>
<feature type="region of interest" description="Disordered" evidence="1">
    <location>
        <begin position="885"/>
        <end position="906"/>
    </location>
</feature>
<keyword evidence="3" id="KW-1185">Reference proteome</keyword>
<dbReference type="RefSeq" id="WP_212529280.1">
    <property type="nucleotide sequence ID" value="NZ_JAGSOG010000069.1"/>
</dbReference>
<evidence type="ECO:0000313" key="2">
    <source>
        <dbReference type="EMBL" id="MBR7834763.1"/>
    </source>
</evidence>
<name>A0A941ISC5_9ACTN</name>